<accession>A0A449A2C8</accession>
<dbReference type="GO" id="GO:0097367">
    <property type="term" value="F:carbohydrate derivative binding"/>
    <property type="evidence" value="ECO:0007669"/>
    <property type="project" value="InterPro"/>
</dbReference>
<evidence type="ECO:0000313" key="3">
    <source>
        <dbReference type="EMBL" id="VEU58389.1"/>
    </source>
</evidence>
<dbReference type="InterPro" id="IPR036388">
    <property type="entry name" value="WH-like_DNA-bd_sf"/>
</dbReference>
<evidence type="ECO:0000259" key="2">
    <source>
        <dbReference type="PROSITE" id="PS51464"/>
    </source>
</evidence>
<name>A0A449A2C8_9BACT</name>
<proteinExistence type="predicted"/>
<dbReference type="InterPro" id="IPR001347">
    <property type="entry name" value="SIS_dom"/>
</dbReference>
<dbReference type="GO" id="GO:0003677">
    <property type="term" value="F:DNA binding"/>
    <property type="evidence" value="ECO:0007669"/>
    <property type="project" value="InterPro"/>
</dbReference>
<dbReference type="EMBL" id="LR214950">
    <property type="protein sequence ID" value="VEU58389.1"/>
    <property type="molecule type" value="Genomic_DNA"/>
</dbReference>
<dbReference type="PANTHER" id="PTHR30514:SF1">
    <property type="entry name" value="HTH-TYPE TRANSCRIPTIONAL REGULATOR HEXR-RELATED"/>
    <property type="match status" value="1"/>
</dbReference>
<protein>
    <submittedName>
        <fullName evidence="3">GntR family transcriptional regulator</fullName>
    </submittedName>
</protein>
<gene>
    <name evidence="3" type="primary">gntR_1</name>
    <name evidence="3" type="ORF">NCTC10183_00147</name>
</gene>
<dbReference type="InterPro" id="IPR046348">
    <property type="entry name" value="SIS_dom_sf"/>
</dbReference>
<dbReference type="Proteomes" id="UP000290568">
    <property type="component" value="Chromosome"/>
</dbReference>
<dbReference type="AlphaFoldDB" id="A0A449A2C8"/>
<dbReference type="SUPFAM" id="SSF46689">
    <property type="entry name" value="Homeodomain-like"/>
    <property type="match status" value="1"/>
</dbReference>
<organism evidence="3 4">
    <name type="scientific">Mycoplasmopsis gallinacea</name>
    <dbReference type="NCBI Taxonomy" id="29556"/>
    <lineage>
        <taxon>Bacteria</taxon>
        <taxon>Bacillati</taxon>
        <taxon>Mycoplasmatota</taxon>
        <taxon>Mycoplasmoidales</taxon>
        <taxon>Metamycoplasmataceae</taxon>
        <taxon>Mycoplasmopsis</taxon>
    </lineage>
</organism>
<dbReference type="PROSITE" id="PS51071">
    <property type="entry name" value="HTH_RPIR"/>
    <property type="match status" value="1"/>
</dbReference>
<dbReference type="PROSITE" id="PS51464">
    <property type="entry name" value="SIS"/>
    <property type="match status" value="1"/>
</dbReference>
<dbReference type="InterPro" id="IPR000281">
    <property type="entry name" value="HTH_RpiR"/>
</dbReference>
<evidence type="ECO:0000259" key="1">
    <source>
        <dbReference type="PROSITE" id="PS51071"/>
    </source>
</evidence>
<dbReference type="InterPro" id="IPR009057">
    <property type="entry name" value="Homeodomain-like_sf"/>
</dbReference>
<dbReference type="PANTHER" id="PTHR30514">
    <property type="entry name" value="GLUCOKINASE"/>
    <property type="match status" value="1"/>
</dbReference>
<dbReference type="Gene3D" id="3.40.50.10490">
    <property type="entry name" value="Glucose-6-phosphate isomerase like protein, domain 1"/>
    <property type="match status" value="1"/>
</dbReference>
<reference evidence="3 4" key="1">
    <citation type="submission" date="2019-01" db="EMBL/GenBank/DDBJ databases">
        <authorList>
            <consortium name="Pathogen Informatics"/>
        </authorList>
    </citation>
    <scope>NUCLEOTIDE SEQUENCE [LARGE SCALE GENOMIC DNA]</scope>
    <source>
        <strain evidence="3 4">NCTC10183</strain>
    </source>
</reference>
<evidence type="ECO:0000313" key="4">
    <source>
        <dbReference type="Proteomes" id="UP000290568"/>
    </source>
</evidence>
<dbReference type="RefSeq" id="WP_129620069.1">
    <property type="nucleotide sequence ID" value="NZ_LR214950.1"/>
</dbReference>
<dbReference type="Pfam" id="PF01380">
    <property type="entry name" value="SIS"/>
    <property type="match status" value="1"/>
</dbReference>
<dbReference type="SUPFAM" id="SSF53697">
    <property type="entry name" value="SIS domain"/>
    <property type="match status" value="1"/>
</dbReference>
<dbReference type="Gene3D" id="1.10.10.10">
    <property type="entry name" value="Winged helix-like DNA-binding domain superfamily/Winged helix DNA-binding domain"/>
    <property type="match status" value="1"/>
</dbReference>
<sequence>MISNIKESSLIKKLLGYSHRDTNSGHIAKTLLINIHQIDKLNSSEIAELCATTQSSISKFVKKLGFYSFSDFKGEIVKYRNKVQLSKTQGYLKNQELLNKTIHFAQLLLKFDFTKIINAIKNAKKIIINASGGALRVSDEFTTQLQRAGYNVFLPDSFSNRYTQAIVSDEETLVIFISNSATTMETLIPTLLCKNKGSKIVAITNKIPNDFANELTLSFQKFNSEQKIDPLDFHLYLNIVFTYLLNLL</sequence>
<dbReference type="GO" id="GO:0003700">
    <property type="term" value="F:DNA-binding transcription factor activity"/>
    <property type="evidence" value="ECO:0007669"/>
    <property type="project" value="InterPro"/>
</dbReference>
<dbReference type="OrthoDB" id="398837at2"/>
<feature type="domain" description="SIS" evidence="2">
    <location>
        <begin position="116"/>
        <end position="248"/>
    </location>
</feature>
<dbReference type="InterPro" id="IPR047640">
    <property type="entry name" value="RpiR-like"/>
</dbReference>
<dbReference type="Pfam" id="PF01418">
    <property type="entry name" value="HTH_6"/>
    <property type="match status" value="1"/>
</dbReference>
<dbReference type="GO" id="GO:1901135">
    <property type="term" value="P:carbohydrate derivative metabolic process"/>
    <property type="evidence" value="ECO:0007669"/>
    <property type="project" value="InterPro"/>
</dbReference>
<keyword evidence="4" id="KW-1185">Reference proteome</keyword>
<feature type="domain" description="HTH rpiR-type" evidence="1">
    <location>
        <begin position="7"/>
        <end position="83"/>
    </location>
</feature>